<dbReference type="AlphaFoldDB" id="A0A0D7VXE5"/>
<dbReference type="Pfam" id="PF13781">
    <property type="entry name" value="DoxX_3"/>
    <property type="match status" value="1"/>
</dbReference>
<evidence type="ECO:0008006" key="4">
    <source>
        <dbReference type="Google" id="ProtNLM"/>
    </source>
</evidence>
<feature type="transmembrane region" description="Helical" evidence="1">
    <location>
        <begin position="45"/>
        <end position="62"/>
    </location>
</feature>
<gene>
    <name evidence="2" type="ORF">PK35_14000</name>
</gene>
<organism evidence="2 3">
    <name type="scientific">Neotamlana nanhaiensis</name>
    <dbReference type="NCBI Taxonomy" id="1382798"/>
    <lineage>
        <taxon>Bacteria</taxon>
        <taxon>Pseudomonadati</taxon>
        <taxon>Bacteroidota</taxon>
        <taxon>Flavobacteriia</taxon>
        <taxon>Flavobacteriales</taxon>
        <taxon>Flavobacteriaceae</taxon>
        <taxon>Neotamlana</taxon>
    </lineage>
</organism>
<evidence type="ECO:0000313" key="2">
    <source>
        <dbReference type="EMBL" id="KJD31521.1"/>
    </source>
</evidence>
<keyword evidence="1" id="KW-1133">Transmembrane helix</keyword>
<name>A0A0D7VXE5_9FLAO</name>
<evidence type="ECO:0000313" key="3">
    <source>
        <dbReference type="Proteomes" id="UP000032361"/>
    </source>
</evidence>
<dbReference type="OrthoDB" id="1365847at2"/>
<dbReference type="PATRIC" id="fig|1382798.3.peg.1363"/>
<comment type="caution">
    <text evidence="2">The sequence shown here is derived from an EMBL/GenBank/DDBJ whole genome shotgun (WGS) entry which is preliminary data.</text>
</comment>
<dbReference type="Proteomes" id="UP000032361">
    <property type="component" value="Unassembled WGS sequence"/>
</dbReference>
<dbReference type="STRING" id="1382798.PK35_14000"/>
<dbReference type="RefSeq" id="WP_044627194.1">
    <property type="nucleotide sequence ID" value="NZ_JTDV01000014.1"/>
</dbReference>
<evidence type="ECO:0000256" key="1">
    <source>
        <dbReference type="SAM" id="Phobius"/>
    </source>
</evidence>
<feature type="transmembrane region" description="Helical" evidence="1">
    <location>
        <begin position="94"/>
        <end position="111"/>
    </location>
</feature>
<keyword evidence="3" id="KW-1185">Reference proteome</keyword>
<proteinExistence type="predicted"/>
<protein>
    <recommendedName>
        <fullName evidence="4">DoxX family protein</fullName>
    </recommendedName>
</protein>
<keyword evidence="1" id="KW-0472">Membrane</keyword>
<reference evidence="2 3" key="1">
    <citation type="journal article" date="2015" name="Antonie Van Leeuwenhoek">
        <title>Tamlana nanhaiensis sp. nov., isolated from surface seawater collected from the South China Sea.</title>
        <authorList>
            <person name="Liu X."/>
            <person name="Lai Q."/>
            <person name="Du Y."/>
            <person name="Li G."/>
            <person name="Sun F."/>
            <person name="Shao Z."/>
        </authorList>
    </citation>
    <scope>NUCLEOTIDE SEQUENCE [LARGE SCALE GENOMIC DNA]</scope>
    <source>
        <strain evidence="2 3">FHC16</strain>
    </source>
</reference>
<keyword evidence="1" id="KW-0812">Transmembrane</keyword>
<dbReference type="EMBL" id="JTDV01000014">
    <property type="protein sequence ID" value="KJD31521.1"/>
    <property type="molecule type" value="Genomic_DNA"/>
</dbReference>
<accession>A0A0D7VXE5</accession>
<sequence>MTKKIINLIIAAIWLANGLYCKILNFVPRHELIIAEILNTNYPEYFRIIIGILEVGMSIWVISEKHKNLILYTQITTIAIMNILEFYYTPNLLLWGKFNVVFAAILIAIIYSNHIKNNTTTYEFT</sequence>
<feature type="transmembrane region" description="Helical" evidence="1">
    <location>
        <begin position="69"/>
        <end position="88"/>
    </location>
</feature>
<dbReference type="InterPro" id="IPR025695">
    <property type="entry name" value="DoxX-like"/>
</dbReference>